<dbReference type="SMART" id="SM00860">
    <property type="entry name" value="SMI1_KNR4"/>
    <property type="match status" value="1"/>
</dbReference>
<protein>
    <submittedName>
        <fullName evidence="2">SMI1/KNR4 family protein</fullName>
    </submittedName>
</protein>
<evidence type="ECO:0000313" key="2">
    <source>
        <dbReference type="EMBL" id="UUI02799.1"/>
    </source>
</evidence>
<evidence type="ECO:0000259" key="1">
    <source>
        <dbReference type="SMART" id="SM00860"/>
    </source>
</evidence>
<evidence type="ECO:0000313" key="3">
    <source>
        <dbReference type="Proteomes" id="UP001059773"/>
    </source>
</evidence>
<name>A0ABY5JW52_9BACI</name>
<dbReference type="Gene3D" id="3.40.1580.10">
    <property type="entry name" value="SMI1/KNR4-like"/>
    <property type="match status" value="1"/>
</dbReference>
<dbReference type="InterPro" id="IPR018958">
    <property type="entry name" value="Knr4/Smi1-like_dom"/>
</dbReference>
<feature type="domain" description="Knr4/Smi1-like" evidence="1">
    <location>
        <begin position="10"/>
        <end position="142"/>
    </location>
</feature>
<reference evidence="2" key="1">
    <citation type="submission" date="2022-07" db="EMBL/GenBank/DDBJ databases">
        <title>FELIX.</title>
        <authorList>
            <person name="Wan K.H."/>
            <person name="Park S."/>
            <person name="Lawrence Q."/>
            <person name="Eichenberger J.P."/>
            <person name="Booth B.W."/>
            <person name="Piaggio A.J."/>
            <person name="Chandler J.C."/>
            <person name="Franklin A.B."/>
            <person name="Celniker S.E."/>
        </authorList>
    </citation>
    <scope>NUCLEOTIDE SEQUENCE</scope>
    <source>
        <strain evidence="2">QA-1986 374</strain>
    </source>
</reference>
<dbReference type="EMBL" id="CP101914">
    <property type="protein sequence ID" value="UUI02799.1"/>
    <property type="molecule type" value="Genomic_DNA"/>
</dbReference>
<dbReference type="SUPFAM" id="SSF160631">
    <property type="entry name" value="SMI1/KNR4-like"/>
    <property type="match status" value="1"/>
</dbReference>
<proteinExistence type="predicted"/>
<keyword evidence="3" id="KW-1185">Reference proteome</keyword>
<dbReference type="Proteomes" id="UP001059773">
    <property type="component" value="Chromosome"/>
</dbReference>
<dbReference type="RefSeq" id="WP_256707996.1">
    <property type="nucleotide sequence ID" value="NZ_CP101914.1"/>
</dbReference>
<dbReference type="InterPro" id="IPR037883">
    <property type="entry name" value="Knr4/Smi1-like_sf"/>
</dbReference>
<accession>A0ABY5JW52</accession>
<sequence>MVRIKSNNPKLTLKELVTFESKNNVNFPNDYKEFLLEHNGGYPDKSIFKIRGNEEQYESILNVFYGVGDMYDNLQKILIFSDELLDVGFVPIADDSGGNQICIGVSKENFGDLYFWEHELGNENELDNLFFISSSFQLFLHALYD</sequence>
<gene>
    <name evidence="2" type="ORF">NP439_22640</name>
</gene>
<dbReference type="Pfam" id="PF09346">
    <property type="entry name" value="SMI1_KNR4"/>
    <property type="match status" value="1"/>
</dbReference>
<organism evidence="2 3">
    <name type="scientific">Oceanobacillus jeddahense</name>
    <dbReference type="NCBI Taxonomy" id="1462527"/>
    <lineage>
        <taxon>Bacteria</taxon>
        <taxon>Bacillati</taxon>
        <taxon>Bacillota</taxon>
        <taxon>Bacilli</taxon>
        <taxon>Bacillales</taxon>
        <taxon>Bacillaceae</taxon>
        <taxon>Oceanobacillus</taxon>
    </lineage>
</organism>